<protein>
    <recommendedName>
        <fullName evidence="4">Protein tas</fullName>
    </recommendedName>
</protein>
<dbReference type="OrthoDB" id="9772407at2"/>
<gene>
    <name evidence="6" type="ORF">HRUBRA_00807</name>
</gene>
<comment type="similarity">
    <text evidence="3">Belongs to the aldo/keto reductase family. Aldo/keto reductase 2 subfamily.</text>
</comment>
<evidence type="ECO:0000313" key="7">
    <source>
        <dbReference type="Proteomes" id="UP000029640"/>
    </source>
</evidence>
<evidence type="ECO:0000256" key="2">
    <source>
        <dbReference type="ARBA" id="ARBA00023002"/>
    </source>
</evidence>
<evidence type="ECO:0000256" key="4">
    <source>
        <dbReference type="ARBA" id="ARBA00070119"/>
    </source>
</evidence>
<dbReference type="InterPro" id="IPR036812">
    <property type="entry name" value="NAD(P)_OxRdtase_dom_sf"/>
</dbReference>
<evidence type="ECO:0000313" key="6">
    <source>
        <dbReference type="EMBL" id="KGE04648.1"/>
    </source>
</evidence>
<sequence length="347" mass="37617">MEYRQLGDSDIEVSVIGLGTMTFGEQNSAADAAAQLDLALERGVNFVDAAEMYPVPPRPETQGRTEEYIGAWLKASGKRDRVVLASKVAGRGDQNAGVDHLRGGPRLDAASVRAALEGSLARLGTDYLDLYQVHWPERRTNFFGHLGYRHLGDDGIAIAETLEALGELVREGKVRQIGISNETPWGVLEYLRLAREAGLPRIASIQNPYNLLNRSFEVGLAEIAIRERVGLLAYSPLAFGLLTGKYAGGARPEGARLSLFPRFGRYDNPQAAAATERYLALAAEAGVDPAKLALAFVNQQPFVTSNIIGATTLEQLETNIASIDLALPRELRKALDAIHLQHPNPAP</sequence>
<dbReference type="GO" id="GO:0016491">
    <property type="term" value="F:oxidoreductase activity"/>
    <property type="evidence" value="ECO:0007669"/>
    <property type="project" value="UniProtKB-KW"/>
</dbReference>
<dbReference type="STRING" id="1265313.HRUBRA_00807"/>
<accession>A0A095VUD2</accession>
<dbReference type="Pfam" id="PF00248">
    <property type="entry name" value="Aldo_ket_red"/>
    <property type="match status" value="1"/>
</dbReference>
<evidence type="ECO:0000259" key="5">
    <source>
        <dbReference type="Pfam" id="PF00248"/>
    </source>
</evidence>
<dbReference type="PANTHER" id="PTHR43364:SF17">
    <property type="entry name" value="ALDO KETO REDUCTASE"/>
    <property type="match status" value="1"/>
</dbReference>
<dbReference type="InterPro" id="IPR020471">
    <property type="entry name" value="AKR"/>
</dbReference>
<comment type="caution">
    <text evidence="6">The sequence shown here is derived from an EMBL/GenBank/DDBJ whole genome shotgun (WGS) entry which is preliminary data.</text>
</comment>
<dbReference type="Gene3D" id="3.20.20.100">
    <property type="entry name" value="NADP-dependent oxidoreductase domain"/>
    <property type="match status" value="1"/>
</dbReference>
<feature type="domain" description="NADP-dependent oxidoreductase" evidence="5">
    <location>
        <begin position="16"/>
        <end position="338"/>
    </location>
</feature>
<keyword evidence="7" id="KW-1185">Reference proteome</keyword>
<dbReference type="SUPFAM" id="SSF51430">
    <property type="entry name" value="NAD(P)-linked oxidoreductase"/>
    <property type="match status" value="1"/>
</dbReference>
<evidence type="ECO:0000256" key="3">
    <source>
        <dbReference type="ARBA" id="ARBA00038157"/>
    </source>
</evidence>
<dbReference type="eggNOG" id="COG0667">
    <property type="taxonomic scope" value="Bacteria"/>
</dbReference>
<dbReference type="PRINTS" id="PR00069">
    <property type="entry name" value="ALDKETRDTASE"/>
</dbReference>
<dbReference type="NCBIfam" id="NF007912">
    <property type="entry name" value="PRK10625.1"/>
    <property type="match status" value="1"/>
</dbReference>
<proteinExistence type="inferred from homology"/>
<dbReference type="PANTHER" id="PTHR43364">
    <property type="entry name" value="NADH-SPECIFIC METHYLGLYOXAL REDUCTASE-RELATED"/>
    <property type="match status" value="1"/>
</dbReference>
<dbReference type="EMBL" id="AUVB01000023">
    <property type="protein sequence ID" value="KGE04648.1"/>
    <property type="molecule type" value="Genomic_DNA"/>
</dbReference>
<dbReference type="InterPro" id="IPR023210">
    <property type="entry name" value="NADP_OxRdtase_dom"/>
</dbReference>
<organism evidence="6 7">
    <name type="scientific">Pseudohaliea rubra DSM 19751</name>
    <dbReference type="NCBI Taxonomy" id="1265313"/>
    <lineage>
        <taxon>Bacteria</taxon>
        <taxon>Pseudomonadati</taxon>
        <taxon>Pseudomonadota</taxon>
        <taxon>Gammaproteobacteria</taxon>
        <taxon>Cellvibrionales</taxon>
        <taxon>Halieaceae</taxon>
        <taxon>Pseudohaliea</taxon>
    </lineage>
</organism>
<dbReference type="PATRIC" id="fig|1265313.6.peg.802"/>
<dbReference type="InterPro" id="IPR050523">
    <property type="entry name" value="AKR_Detox_Biosynth"/>
</dbReference>
<dbReference type="Proteomes" id="UP000029640">
    <property type="component" value="Unassembled WGS sequence"/>
</dbReference>
<dbReference type="AlphaFoldDB" id="A0A095VUD2"/>
<reference evidence="6 7" key="1">
    <citation type="journal article" date="2014" name="Genome Announc.">
        <title>Genome Sequence of Gammaproteobacterial Pseudohaliea rubra Type Strain DSM 19751, Isolated from Coastal Seawater of the Mediterranean Sea.</title>
        <authorList>
            <person name="Spring S."/>
            <person name="Fiebig A."/>
            <person name="Riedel T."/>
            <person name="Goker M."/>
            <person name="Klenk H.P."/>
        </authorList>
    </citation>
    <scope>NUCLEOTIDE SEQUENCE [LARGE SCALE GENOMIC DNA]</scope>
    <source>
        <strain evidence="6 7">DSM 19751</strain>
    </source>
</reference>
<dbReference type="HOGENOM" id="CLU_023205_2_0_6"/>
<keyword evidence="2" id="KW-0560">Oxidoreductase</keyword>
<keyword evidence="1" id="KW-0521">NADP</keyword>
<name>A0A095VUD2_9GAMM</name>
<dbReference type="FunFam" id="3.20.20.100:FF:000005">
    <property type="entry name" value="NADP(H)-dependent aldo-keto reductase"/>
    <property type="match status" value="1"/>
</dbReference>
<dbReference type="CDD" id="cd19094">
    <property type="entry name" value="AKR_Tas-like"/>
    <property type="match status" value="1"/>
</dbReference>
<evidence type="ECO:0000256" key="1">
    <source>
        <dbReference type="ARBA" id="ARBA00022857"/>
    </source>
</evidence>
<dbReference type="RefSeq" id="WP_035516384.1">
    <property type="nucleotide sequence ID" value="NZ_KN234764.1"/>
</dbReference>